<evidence type="ECO:0000256" key="1">
    <source>
        <dbReference type="SAM" id="Phobius"/>
    </source>
</evidence>
<keyword evidence="3" id="KW-1185">Reference proteome</keyword>
<evidence type="ECO:0000313" key="3">
    <source>
        <dbReference type="Proteomes" id="UP000031532"/>
    </source>
</evidence>
<keyword evidence="1" id="KW-0812">Transmembrane</keyword>
<comment type="caution">
    <text evidence="2">The sequence shown here is derived from an EMBL/GenBank/DDBJ whole genome shotgun (WGS) entry which is preliminary data.</text>
</comment>
<keyword evidence="1" id="KW-1133">Transmembrane helix</keyword>
<reference evidence="2 3" key="1">
    <citation type="journal article" date="2015" name="Genome Announc.">
        <title>Draft Genome Sequence of the Terrestrial Cyanobacterium Scytonema millei VB511283, Isolated from Eastern India.</title>
        <authorList>
            <person name="Sen D."/>
            <person name="Chandrababunaidu M.M."/>
            <person name="Singh D."/>
            <person name="Sanghi N."/>
            <person name="Ghorai A."/>
            <person name="Mishra G.P."/>
            <person name="Madduluri M."/>
            <person name="Adhikary S.P."/>
            <person name="Tripathy S."/>
        </authorList>
    </citation>
    <scope>NUCLEOTIDE SEQUENCE [LARGE SCALE GENOMIC DNA]</scope>
    <source>
        <strain evidence="2 3">VB511283</strain>
    </source>
</reference>
<feature type="transmembrane region" description="Helical" evidence="1">
    <location>
        <begin position="109"/>
        <end position="130"/>
    </location>
</feature>
<organism evidence="2 3">
    <name type="scientific">Scytonema millei VB511283</name>
    <dbReference type="NCBI Taxonomy" id="1245923"/>
    <lineage>
        <taxon>Bacteria</taxon>
        <taxon>Bacillati</taxon>
        <taxon>Cyanobacteriota</taxon>
        <taxon>Cyanophyceae</taxon>
        <taxon>Nostocales</taxon>
        <taxon>Scytonemataceae</taxon>
        <taxon>Scytonema</taxon>
    </lineage>
</organism>
<dbReference type="EMBL" id="JTJC03000001">
    <property type="protein sequence ID" value="NHC34009.1"/>
    <property type="molecule type" value="Genomic_DNA"/>
</dbReference>
<name>A0A9X5E4G7_9CYAN</name>
<feature type="transmembrane region" description="Helical" evidence="1">
    <location>
        <begin position="78"/>
        <end position="97"/>
    </location>
</feature>
<dbReference type="Proteomes" id="UP000031532">
    <property type="component" value="Unassembled WGS sequence"/>
</dbReference>
<dbReference type="AlphaFoldDB" id="A0A9X5E4G7"/>
<protein>
    <submittedName>
        <fullName evidence="2">Uncharacterized protein</fullName>
    </submittedName>
</protein>
<accession>A0A9X5E4G7</accession>
<gene>
    <name evidence="2" type="ORF">QH73_0004905</name>
</gene>
<keyword evidence="1" id="KW-0472">Membrane</keyword>
<dbReference type="OrthoDB" id="425089at2"/>
<evidence type="ECO:0000313" key="2">
    <source>
        <dbReference type="EMBL" id="NHC34009.1"/>
    </source>
</evidence>
<dbReference type="RefSeq" id="WP_039715458.1">
    <property type="nucleotide sequence ID" value="NZ_JTJC03000001.1"/>
</dbReference>
<feature type="transmembrane region" description="Helical" evidence="1">
    <location>
        <begin position="12"/>
        <end position="32"/>
    </location>
</feature>
<proteinExistence type="predicted"/>
<sequence length="151" mass="17381">MSISKQGKIIALWIVFLFGTVFHTQLALMPLLYGENVVMLNTQGKMPVFESWLMLGMFILPAIAIVVTAFNNSRRYRLIHFCMTVLFTVINFIHIVFDLSVQPIVWHQIVSIVLLFVNGLLLNIVSLQWLRERDKSPKLRKKVTVKAVKNP</sequence>
<feature type="transmembrane region" description="Helical" evidence="1">
    <location>
        <begin position="52"/>
        <end position="71"/>
    </location>
</feature>